<dbReference type="InterPro" id="IPR002110">
    <property type="entry name" value="Ankyrin_rpt"/>
</dbReference>
<dbReference type="Pfam" id="PF12796">
    <property type="entry name" value="Ank_2"/>
    <property type="match status" value="1"/>
</dbReference>
<gene>
    <name evidence="4" type="ORF">FOXB_04133</name>
</gene>
<evidence type="ECO:0000256" key="3">
    <source>
        <dbReference type="PROSITE-ProRule" id="PRU00023"/>
    </source>
</evidence>
<keyword evidence="1" id="KW-0677">Repeat</keyword>
<dbReference type="AlphaFoldDB" id="F9FCK5"/>
<dbReference type="PROSITE" id="PS50297">
    <property type="entry name" value="ANK_REP_REGION"/>
    <property type="match status" value="1"/>
</dbReference>
<name>F9FCK5_FUSOF</name>
<dbReference type="PANTHER" id="PTHR24198">
    <property type="entry name" value="ANKYRIN REPEAT AND PROTEIN KINASE DOMAIN-CONTAINING PROTEIN"/>
    <property type="match status" value="1"/>
</dbReference>
<accession>F9FCK5</accession>
<evidence type="ECO:0000256" key="2">
    <source>
        <dbReference type="ARBA" id="ARBA00023043"/>
    </source>
</evidence>
<dbReference type="SMART" id="SM00248">
    <property type="entry name" value="ANK"/>
    <property type="match status" value="4"/>
</dbReference>
<dbReference type="Gene3D" id="1.25.40.20">
    <property type="entry name" value="Ankyrin repeat-containing domain"/>
    <property type="match status" value="1"/>
</dbReference>
<sequence>MHDGRHQDELNRTIGVLCHRSDITAYSKYGMTALMQAIDFQDAATVNALLQAKPSLARIRFINPFNRRQLTFPVHFAAQLASRRDTLDAVQILNIIYAYSDKGPSDERSAYDQKGRTPLHLSVTGPSSRATAWLLDKDEGLLHVEDSEDRTALHCCASAANCDVLLKRGAVVDHADKQGLTALHTASLSGDVDIVRVLLSHKPKLDLKAKKFRDSPSLCCH</sequence>
<dbReference type="InterPro" id="IPR036770">
    <property type="entry name" value="Ankyrin_rpt-contain_sf"/>
</dbReference>
<evidence type="ECO:0000313" key="4">
    <source>
        <dbReference type="EMBL" id="EGU85352.1"/>
    </source>
</evidence>
<proteinExistence type="predicted"/>
<dbReference type="SUPFAM" id="SSF48403">
    <property type="entry name" value="Ankyrin repeat"/>
    <property type="match status" value="1"/>
</dbReference>
<dbReference type="STRING" id="660025.F9FCK5"/>
<dbReference type="PROSITE" id="PS50088">
    <property type="entry name" value="ANK_REPEAT"/>
    <property type="match status" value="1"/>
</dbReference>
<reference evidence="4" key="1">
    <citation type="journal article" date="2012" name="Mol. Plant Microbe Interact.">
        <title>A highly conserved effector in Fusarium oxysporum is required for full virulence on Arabidopsis.</title>
        <authorList>
            <person name="Thatcher L.F."/>
            <person name="Gardiner D.M."/>
            <person name="Kazan K."/>
            <person name="Manners J."/>
        </authorList>
    </citation>
    <scope>NUCLEOTIDE SEQUENCE [LARGE SCALE GENOMIC DNA]</scope>
    <source>
        <strain evidence="4">Fo5176</strain>
    </source>
</reference>
<evidence type="ECO:0000256" key="1">
    <source>
        <dbReference type="ARBA" id="ARBA00022737"/>
    </source>
</evidence>
<feature type="repeat" description="ANK" evidence="3">
    <location>
        <begin position="178"/>
        <end position="210"/>
    </location>
</feature>
<organism evidence="4">
    <name type="scientific">Fusarium oxysporum (strain Fo5176)</name>
    <name type="common">Fusarium vascular wilt</name>
    <dbReference type="NCBI Taxonomy" id="660025"/>
    <lineage>
        <taxon>Eukaryota</taxon>
        <taxon>Fungi</taxon>
        <taxon>Dikarya</taxon>
        <taxon>Ascomycota</taxon>
        <taxon>Pezizomycotina</taxon>
        <taxon>Sordariomycetes</taxon>
        <taxon>Hypocreomycetidae</taxon>
        <taxon>Hypocreales</taxon>
        <taxon>Nectriaceae</taxon>
        <taxon>Fusarium</taxon>
        <taxon>Fusarium oxysporum species complex</taxon>
    </lineage>
</organism>
<dbReference type="PANTHER" id="PTHR24198:SF165">
    <property type="entry name" value="ANKYRIN REPEAT-CONTAINING PROTEIN-RELATED"/>
    <property type="match status" value="1"/>
</dbReference>
<dbReference type="OrthoDB" id="4062651at2759"/>
<keyword evidence="2 3" id="KW-0040">ANK repeat</keyword>
<dbReference type="EMBL" id="AFQF01001311">
    <property type="protein sequence ID" value="EGU85352.1"/>
    <property type="molecule type" value="Genomic_DNA"/>
</dbReference>
<comment type="caution">
    <text evidence="4">The sequence shown here is derived from an EMBL/GenBank/DDBJ whole genome shotgun (WGS) entry which is preliminary data.</text>
</comment>
<protein>
    <submittedName>
        <fullName evidence="4">Uncharacterized protein</fullName>
    </submittedName>
</protein>